<gene>
    <name evidence="2" type="ORF">AURDEDRAFT_177873</name>
</gene>
<dbReference type="Proteomes" id="UP000006514">
    <property type="component" value="Unassembled WGS sequence"/>
</dbReference>
<dbReference type="KEGG" id="adl:AURDEDRAFT_177873"/>
<evidence type="ECO:0000313" key="3">
    <source>
        <dbReference type="Proteomes" id="UP000006514"/>
    </source>
</evidence>
<proteinExistence type="predicted"/>
<accession>J0CS14</accession>
<dbReference type="AlphaFoldDB" id="J0CS14"/>
<evidence type="ECO:0000256" key="1">
    <source>
        <dbReference type="SAM" id="MobiDB-lite"/>
    </source>
</evidence>
<dbReference type="EMBL" id="JH688476">
    <property type="protein sequence ID" value="EJD33039.1"/>
    <property type="molecule type" value="Genomic_DNA"/>
</dbReference>
<feature type="region of interest" description="Disordered" evidence="1">
    <location>
        <begin position="117"/>
        <end position="168"/>
    </location>
</feature>
<organism evidence="2 3">
    <name type="scientific">Auricularia subglabra (strain TFB-10046 / SS5)</name>
    <name type="common">White-rot fungus</name>
    <name type="synonym">Auricularia delicata (strain TFB10046)</name>
    <dbReference type="NCBI Taxonomy" id="717982"/>
    <lineage>
        <taxon>Eukaryota</taxon>
        <taxon>Fungi</taxon>
        <taxon>Dikarya</taxon>
        <taxon>Basidiomycota</taxon>
        <taxon>Agaricomycotina</taxon>
        <taxon>Agaricomycetes</taxon>
        <taxon>Auriculariales</taxon>
        <taxon>Auriculariaceae</taxon>
        <taxon>Auricularia</taxon>
    </lineage>
</organism>
<feature type="region of interest" description="Disordered" evidence="1">
    <location>
        <begin position="287"/>
        <end position="314"/>
    </location>
</feature>
<keyword evidence="3" id="KW-1185">Reference proteome</keyword>
<dbReference type="InParanoid" id="J0CS14"/>
<reference evidence="3" key="1">
    <citation type="journal article" date="2012" name="Science">
        <title>The Paleozoic origin of enzymatic lignin decomposition reconstructed from 31 fungal genomes.</title>
        <authorList>
            <person name="Floudas D."/>
            <person name="Binder M."/>
            <person name="Riley R."/>
            <person name="Barry K."/>
            <person name="Blanchette R.A."/>
            <person name="Henrissat B."/>
            <person name="Martinez A.T."/>
            <person name="Otillar R."/>
            <person name="Spatafora J.W."/>
            <person name="Yadav J.S."/>
            <person name="Aerts A."/>
            <person name="Benoit I."/>
            <person name="Boyd A."/>
            <person name="Carlson A."/>
            <person name="Copeland A."/>
            <person name="Coutinho P.M."/>
            <person name="de Vries R.P."/>
            <person name="Ferreira P."/>
            <person name="Findley K."/>
            <person name="Foster B."/>
            <person name="Gaskell J."/>
            <person name="Glotzer D."/>
            <person name="Gorecki P."/>
            <person name="Heitman J."/>
            <person name="Hesse C."/>
            <person name="Hori C."/>
            <person name="Igarashi K."/>
            <person name="Jurgens J.A."/>
            <person name="Kallen N."/>
            <person name="Kersten P."/>
            <person name="Kohler A."/>
            <person name="Kuees U."/>
            <person name="Kumar T.K.A."/>
            <person name="Kuo A."/>
            <person name="LaButti K."/>
            <person name="Larrondo L.F."/>
            <person name="Lindquist E."/>
            <person name="Ling A."/>
            <person name="Lombard V."/>
            <person name="Lucas S."/>
            <person name="Lundell T."/>
            <person name="Martin R."/>
            <person name="McLaughlin D.J."/>
            <person name="Morgenstern I."/>
            <person name="Morin E."/>
            <person name="Murat C."/>
            <person name="Nagy L.G."/>
            <person name="Nolan M."/>
            <person name="Ohm R.A."/>
            <person name="Patyshakuliyeva A."/>
            <person name="Rokas A."/>
            <person name="Ruiz-Duenas F.J."/>
            <person name="Sabat G."/>
            <person name="Salamov A."/>
            <person name="Samejima M."/>
            <person name="Schmutz J."/>
            <person name="Slot J.C."/>
            <person name="St John F."/>
            <person name="Stenlid J."/>
            <person name="Sun H."/>
            <person name="Sun S."/>
            <person name="Syed K."/>
            <person name="Tsang A."/>
            <person name="Wiebenga A."/>
            <person name="Young D."/>
            <person name="Pisabarro A."/>
            <person name="Eastwood D.C."/>
            <person name="Martin F."/>
            <person name="Cullen D."/>
            <person name="Grigoriev I.V."/>
            <person name="Hibbett D.S."/>
        </authorList>
    </citation>
    <scope>NUCLEOTIDE SEQUENCE [LARGE SCALE GENOMIC DNA]</scope>
    <source>
        <strain evidence="3">TFB10046</strain>
    </source>
</reference>
<feature type="compositionally biased region" description="Pro residues" evidence="1">
    <location>
        <begin position="471"/>
        <end position="484"/>
    </location>
</feature>
<name>J0CS14_AURST</name>
<dbReference type="OMA" id="WEHASIP"/>
<feature type="compositionally biased region" description="Low complexity" evidence="1">
    <location>
        <begin position="485"/>
        <end position="498"/>
    </location>
</feature>
<sequence>MPGQRGLYEPGLLAGDNNAYHADGTPPPPYERTTQDELINPLRSLADAAAAHARSPSPIIISSDLPMPPPLAPAPTQAVAAAPLPALPAPARSVIAPPSQAAPPALPAAIAPVEPVARSAHAPPAPPLAPQPAATTALRRQRSSSLDVSNALPPPKRRAAVASDSSSDNEDEVEYSCHAHVFVWASGKGANAKKKHDVIHKCDVFAVPAHDFSSYDQILTLLAEQINCRTDAIDKKQLHYRYEKPASMVPKLLTNDLALKNLKLELEKKRQEVYFLVHKPVNWSSESSHSTAAAAEVSSAGGSSKQPQGERVSHMDERTLELHKKIMDDHPIGACVDHPDVHCHVHQISGLHFDVGKNGGLSWAFTARVNGDTKNPPLGNKYFNAKNALPSAAQRAAAAKKAVVSENTAPLPMAPLGQALPTPAPAPYPYAHPYGPPPSPHYPAYPYPSYPNYPAPYMPYGYPPPPNPYHPHVHAPPPPAPVHPAPSAAHHAPAAASSAHALRDLSNMSLDDYAAAGGLSSVLKEKLRTLGFVPSYNLASISSETATAAGFSFFEWEHLKHTDGLVRSQPAPPIAIAPHPLPVPAPAPLVPSVSTVVTPPAVAASALSAPATAQSAPAVAAPVAYPQPAVP</sequence>
<feature type="compositionally biased region" description="Low complexity" evidence="1">
    <location>
        <begin position="287"/>
        <end position="304"/>
    </location>
</feature>
<protein>
    <submittedName>
        <fullName evidence="2">Uncharacterized protein</fullName>
    </submittedName>
</protein>
<feature type="region of interest" description="Disordered" evidence="1">
    <location>
        <begin position="471"/>
        <end position="498"/>
    </location>
</feature>
<evidence type="ECO:0000313" key="2">
    <source>
        <dbReference type="EMBL" id="EJD33039.1"/>
    </source>
</evidence>
<feature type="region of interest" description="Disordered" evidence="1">
    <location>
        <begin position="1"/>
        <end position="34"/>
    </location>
</feature>